<dbReference type="EMBL" id="WOWK01000014">
    <property type="protein sequence ID" value="KAF0329112.1"/>
    <property type="molecule type" value="Genomic_DNA"/>
</dbReference>
<organism evidence="2 3">
    <name type="scientific">Colletotrichum asianum</name>
    <dbReference type="NCBI Taxonomy" id="702518"/>
    <lineage>
        <taxon>Eukaryota</taxon>
        <taxon>Fungi</taxon>
        <taxon>Dikarya</taxon>
        <taxon>Ascomycota</taxon>
        <taxon>Pezizomycotina</taxon>
        <taxon>Sordariomycetes</taxon>
        <taxon>Hypocreomycetidae</taxon>
        <taxon>Glomerellales</taxon>
        <taxon>Glomerellaceae</taxon>
        <taxon>Colletotrichum</taxon>
        <taxon>Colletotrichum gloeosporioides species complex</taxon>
    </lineage>
</organism>
<protein>
    <submittedName>
        <fullName evidence="2">Uncharacterized protein</fullName>
    </submittedName>
</protein>
<evidence type="ECO:0000313" key="3">
    <source>
        <dbReference type="Proteomes" id="UP000434172"/>
    </source>
</evidence>
<sequence>AEGQAQPDQSWLTLTLAASHCRHLTRLCRPLARTGACWARWCCGIFCDSGRRRAYCSLFAVCMRILGRRRSTTFQRRSRKEQAAEECSPSPHRSNSWGHQPDPQGMDGQKKNNKTRDGGRGRRRRRSSCWQMTATSGSGSGSGRGFGLSGTGAGPESLPVS</sequence>
<evidence type="ECO:0000313" key="2">
    <source>
        <dbReference type="EMBL" id="KAF0329112.1"/>
    </source>
</evidence>
<feature type="compositionally biased region" description="Gly residues" evidence="1">
    <location>
        <begin position="138"/>
        <end position="153"/>
    </location>
</feature>
<comment type="caution">
    <text evidence="2">The sequence shown here is derived from an EMBL/GenBank/DDBJ whole genome shotgun (WGS) entry which is preliminary data.</text>
</comment>
<reference evidence="2 3" key="1">
    <citation type="submission" date="2019-12" db="EMBL/GenBank/DDBJ databases">
        <title>A genome sequence resource for the geographically widespread anthracnose pathogen Colletotrichum asianum.</title>
        <authorList>
            <person name="Meng Y."/>
        </authorList>
    </citation>
    <scope>NUCLEOTIDE SEQUENCE [LARGE SCALE GENOMIC DNA]</scope>
    <source>
        <strain evidence="2 3">ICMP 18580</strain>
    </source>
</reference>
<feature type="compositionally biased region" description="Basic and acidic residues" evidence="1">
    <location>
        <begin position="108"/>
        <end position="120"/>
    </location>
</feature>
<dbReference type="Proteomes" id="UP000434172">
    <property type="component" value="Unassembled WGS sequence"/>
</dbReference>
<dbReference type="AlphaFoldDB" id="A0A8H3WNL4"/>
<proteinExistence type="predicted"/>
<name>A0A8H3WNL4_9PEZI</name>
<gene>
    <name evidence="2" type="ORF">GQ607_003780</name>
</gene>
<keyword evidence="3" id="KW-1185">Reference proteome</keyword>
<evidence type="ECO:0000256" key="1">
    <source>
        <dbReference type="SAM" id="MobiDB-lite"/>
    </source>
</evidence>
<feature type="non-terminal residue" evidence="2">
    <location>
        <position position="1"/>
    </location>
</feature>
<feature type="region of interest" description="Disordered" evidence="1">
    <location>
        <begin position="71"/>
        <end position="161"/>
    </location>
</feature>
<accession>A0A8H3WNL4</accession>